<evidence type="ECO:0000256" key="1">
    <source>
        <dbReference type="ARBA" id="ARBA00006484"/>
    </source>
</evidence>
<keyword evidence="4" id="KW-1185">Reference proteome</keyword>
<reference evidence="3 4" key="1">
    <citation type="journal article" date="2013" name="PLoS Genet.">
        <title>The genome and development-dependent transcriptomes of Pyronema confluens: a window into fungal evolution.</title>
        <authorList>
            <person name="Traeger S."/>
            <person name="Altegoer F."/>
            <person name="Freitag M."/>
            <person name="Gabaldon T."/>
            <person name="Kempken F."/>
            <person name="Kumar A."/>
            <person name="Marcet-Houben M."/>
            <person name="Poggeler S."/>
            <person name="Stajich J.E."/>
            <person name="Nowrousian M."/>
        </authorList>
    </citation>
    <scope>NUCLEOTIDE SEQUENCE [LARGE SCALE GENOMIC DNA]</scope>
    <source>
        <strain evidence="4">CBS 100304</strain>
        <tissue evidence="3">Vegetative mycelium</tissue>
    </source>
</reference>
<dbReference type="STRING" id="1076935.U4L0B4"/>
<dbReference type="PRINTS" id="PR00081">
    <property type="entry name" value="GDHRDH"/>
</dbReference>
<dbReference type="eggNOG" id="KOG1205">
    <property type="taxonomic scope" value="Eukaryota"/>
</dbReference>
<dbReference type="AlphaFoldDB" id="U4L0B4"/>
<dbReference type="PANTHER" id="PTHR43976">
    <property type="entry name" value="SHORT CHAIN DEHYDROGENASE"/>
    <property type="match status" value="1"/>
</dbReference>
<dbReference type="OrthoDB" id="1933717at2759"/>
<dbReference type="OMA" id="HNEPRVW"/>
<comment type="similarity">
    <text evidence="1">Belongs to the short-chain dehydrogenases/reductases (SDR) family.</text>
</comment>
<keyword evidence="2" id="KW-0560">Oxidoreductase</keyword>
<evidence type="ECO:0000313" key="3">
    <source>
        <dbReference type="EMBL" id="CCX07648.1"/>
    </source>
</evidence>
<dbReference type="Gene3D" id="3.40.50.720">
    <property type="entry name" value="NAD(P)-binding Rossmann-like Domain"/>
    <property type="match status" value="1"/>
</dbReference>
<gene>
    <name evidence="3" type="ORF">PCON_07237</name>
</gene>
<dbReference type="Proteomes" id="UP000018144">
    <property type="component" value="Unassembled WGS sequence"/>
</dbReference>
<evidence type="ECO:0000313" key="4">
    <source>
        <dbReference type="Proteomes" id="UP000018144"/>
    </source>
</evidence>
<dbReference type="InterPro" id="IPR051911">
    <property type="entry name" value="SDR_oxidoreductase"/>
</dbReference>
<dbReference type="GO" id="GO:0016491">
    <property type="term" value="F:oxidoreductase activity"/>
    <property type="evidence" value="ECO:0007669"/>
    <property type="project" value="UniProtKB-KW"/>
</dbReference>
<organism evidence="3 4">
    <name type="scientific">Pyronema omphalodes (strain CBS 100304)</name>
    <name type="common">Pyronema confluens</name>
    <dbReference type="NCBI Taxonomy" id="1076935"/>
    <lineage>
        <taxon>Eukaryota</taxon>
        <taxon>Fungi</taxon>
        <taxon>Dikarya</taxon>
        <taxon>Ascomycota</taxon>
        <taxon>Pezizomycotina</taxon>
        <taxon>Pezizomycetes</taxon>
        <taxon>Pezizales</taxon>
        <taxon>Pyronemataceae</taxon>
        <taxon>Pyronema</taxon>
    </lineage>
</organism>
<dbReference type="PANTHER" id="PTHR43976:SF16">
    <property type="entry name" value="SHORT-CHAIN DEHYDROGENASE_REDUCTASE FAMILY PROTEIN"/>
    <property type="match status" value="1"/>
</dbReference>
<dbReference type="EMBL" id="HF935360">
    <property type="protein sequence ID" value="CCX07648.1"/>
    <property type="molecule type" value="Genomic_DNA"/>
</dbReference>
<dbReference type="InterPro" id="IPR036291">
    <property type="entry name" value="NAD(P)-bd_dom_sf"/>
</dbReference>
<name>U4L0B4_PYROM</name>
<accession>U4L0B4</accession>
<evidence type="ECO:0000256" key="2">
    <source>
        <dbReference type="ARBA" id="ARBA00023002"/>
    </source>
</evidence>
<protein>
    <submittedName>
        <fullName evidence="3">Similar to Retinol dehydrogenase 8 acc. no. Q9NYR8</fullName>
    </submittedName>
</protein>
<dbReference type="InterPro" id="IPR002347">
    <property type="entry name" value="SDR_fam"/>
</dbReference>
<dbReference type="Pfam" id="PF00106">
    <property type="entry name" value="adh_short"/>
    <property type="match status" value="1"/>
</dbReference>
<sequence length="316" mass="33047">MSTETPPPAQKHKTYLLTSALSPLGHALSLHLLSLGCNLAACCTRTELSSPLLPALRDAGSNSPNGSRLIILELDAMSPSTVQCALATAATTFGRLDVVIHTGIPSFLGALEEMSATDTVSQFEIGYFGRVNVVKSALTVMRKQRGGHIVVVTGLTGAMGTPGMSLRCAADHAIEGLLDGLAYEVAPFAVRVSIVQPSVEVAVWGGGEVRVAKEMGEYEGVEQVKMIRGMAGRVLAGEELSDTVRILAEIGGSENPPGRVTVGDEGVEIVKERLKTLSEELEEYLEASLGADIMAPPGVGGTGGRMRPVAIGELDE</sequence>
<dbReference type="SUPFAM" id="SSF51735">
    <property type="entry name" value="NAD(P)-binding Rossmann-fold domains"/>
    <property type="match status" value="1"/>
</dbReference>
<proteinExistence type="inferred from homology"/>